<reference evidence="4" key="3">
    <citation type="submission" date="2025-09" db="UniProtKB">
        <authorList>
            <consortium name="Ensembl"/>
        </authorList>
    </citation>
    <scope>IDENTIFICATION</scope>
</reference>
<sequence>IFRAQFVTLLKTYNCYYEQKNLQLNVSQVDGKIVIEGPLDISWGVQRPIRLKIQDEKQIPSYATIHSPGPTSTFTNKGGMTRWGEFDDLHHIAEMEETQDTVTENPKHNSAVGYDSGTLKPYSKQELDSPSMHRTMSDAALVKKRSKASAASNRQKTQHRFSINGHFYNYKTSVFTPTFGSVTNVRINSNMTTQEVITQLLNKFKMENDPREFALYIIHASGEKKKLKNSDFPLWERLLQGPSGKIAKMFLMDKDAEEISNDVAQYIKFDLPLLQSILLKLNEEEKRETEKIIKKYTAEKNILIQHLFSRRIVKTEDMN</sequence>
<evidence type="ECO:0000313" key="4">
    <source>
        <dbReference type="Ensembl" id="ENSLACP00000003261.1"/>
    </source>
</evidence>
<dbReference type="PANTHER" id="PTHR22738">
    <property type="entry name" value="RASSF"/>
    <property type="match status" value="1"/>
</dbReference>
<dbReference type="EMBL" id="AFYH01230412">
    <property type="status" value="NOT_ANNOTATED_CDS"/>
    <property type="molecule type" value="Genomic_DNA"/>
</dbReference>
<dbReference type="InParanoid" id="H3A0U0"/>
<dbReference type="OMA" id="WIFVNER"/>
<dbReference type="PROSITE" id="PS50951">
    <property type="entry name" value="SARAH"/>
    <property type="match status" value="1"/>
</dbReference>
<reference evidence="4" key="2">
    <citation type="submission" date="2025-08" db="UniProtKB">
        <authorList>
            <consortium name="Ensembl"/>
        </authorList>
    </citation>
    <scope>IDENTIFICATION</scope>
</reference>
<dbReference type="HOGENOM" id="CLU_018893_1_0_1"/>
<name>H3A0U0_LATCH</name>
<dbReference type="PROSITE" id="PS50200">
    <property type="entry name" value="RA"/>
    <property type="match status" value="1"/>
</dbReference>
<dbReference type="Gene3D" id="3.10.20.90">
    <property type="entry name" value="Phosphatidylinositol 3-kinase Catalytic Subunit, Chain A, domain 1"/>
    <property type="match status" value="1"/>
</dbReference>
<dbReference type="GeneTree" id="ENSGT00940000159886"/>
<dbReference type="AlphaFoldDB" id="H3A0U0"/>
<proteinExistence type="predicted"/>
<dbReference type="EMBL" id="AFYH01230414">
    <property type="status" value="NOT_ANNOTATED_CDS"/>
    <property type="molecule type" value="Genomic_DNA"/>
</dbReference>
<dbReference type="CDD" id="cd21895">
    <property type="entry name" value="SARAH_RASSF6"/>
    <property type="match status" value="1"/>
</dbReference>
<dbReference type="SUPFAM" id="SSF54236">
    <property type="entry name" value="Ubiquitin-like"/>
    <property type="match status" value="1"/>
</dbReference>
<dbReference type="SMART" id="SM00314">
    <property type="entry name" value="RA"/>
    <property type="match status" value="1"/>
</dbReference>
<dbReference type="GO" id="GO:0007165">
    <property type="term" value="P:signal transduction"/>
    <property type="evidence" value="ECO:0007669"/>
    <property type="project" value="InterPro"/>
</dbReference>
<gene>
    <name evidence="4" type="primary">RASSF6</name>
</gene>
<dbReference type="Proteomes" id="UP000008672">
    <property type="component" value="Unassembled WGS sequence"/>
</dbReference>
<feature type="region of interest" description="Disordered" evidence="1">
    <location>
        <begin position="99"/>
        <end position="132"/>
    </location>
</feature>
<dbReference type="STRING" id="7897.ENSLACP00000003261"/>
<dbReference type="Pfam" id="PF16517">
    <property type="entry name" value="Nore1-SARAH"/>
    <property type="match status" value="1"/>
</dbReference>
<dbReference type="EMBL" id="AFYH01230411">
    <property type="status" value="NOT_ANNOTATED_CDS"/>
    <property type="molecule type" value="Genomic_DNA"/>
</dbReference>
<evidence type="ECO:0000313" key="5">
    <source>
        <dbReference type="Proteomes" id="UP000008672"/>
    </source>
</evidence>
<accession>H3A0U0</accession>
<dbReference type="Ensembl" id="ENSLACT00000003291.1">
    <property type="protein sequence ID" value="ENSLACP00000003261.1"/>
    <property type="gene ID" value="ENSLACG00000002916.1"/>
</dbReference>
<dbReference type="InterPro" id="IPR011524">
    <property type="entry name" value="SARAH_dom"/>
</dbReference>
<evidence type="ECO:0000256" key="1">
    <source>
        <dbReference type="SAM" id="MobiDB-lite"/>
    </source>
</evidence>
<reference evidence="5" key="1">
    <citation type="submission" date="2011-08" db="EMBL/GenBank/DDBJ databases">
        <title>The draft genome of Latimeria chalumnae.</title>
        <authorList>
            <person name="Di Palma F."/>
            <person name="Alfoldi J."/>
            <person name="Johnson J."/>
            <person name="Berlin A."/>
            <person name="Gnerre S."/>
            <person name="Jaffe D."/>
            <person name="MacCallum I."/>
            <person name="Young S."/>
            <person name="Walker B.J."/>
            <person name="Lander E."/>
            <person name="Lindblad-Toh K."/>
        </authorList>
    </citation>
    <scope>NUCLEOTIDE SEQUENCE [LARGE SCALE GENOMIC DNA]</scope>
    <source>
        <strain evidence="5">Wild caught</strain>
    </source>
</reference>
<protein>
    <submittedName>
        <fullName evidence="4">Ras association domain family member 6</fullName>
    </submittedName>
</protein>
<dbReference type="FunCoup" id="H3A0U0">
    <property type="interactions" value="332"/>
</dbReference>
<feature type="domain" description="Ras-associating" evidence="2">
    <location>
        <begin position="168"/>
        <end position="256"/>
    </location>
</feature>
<dbReference type="InterPro" id="IPR000159">
    <property type="entry name" value="RA_dom"/>
</dbReference>
<dbReference type="InterPro" id="IPR033614">
    <property type="entry name" value="RASSF1-6"/>
</dbReference>
<dbReference type="eggNOG" id="KOG4239">
    <property type="taxonomic scope" value="Eukaryota"/>
</dbReference>
<feature type="domain" description="SARAH" evidence="3">
    <location>
        <begin position="263"/>
        <end position="310"/>
    </location>
</feature>
<evidence type="ECO:0000259" key="3">
    <source>
        <dbReference type="PROSITE" id="PS50951"/>
    </source>
</evidence>
<organism evidence="4 5">
    <name type="scientific">Latimeria chalumnae</name>
    <name type="common">Coelacanth</name>
    <dbReference type="NCBI Taxonomy" id="7897"/>
    <lineage>
        <taxon>Eukaryota</taxon>
        <taxon>Metazoa</taxon>
        <taxon>Chordata</taxon>
        <taxon>Craniata</taxon>
        <taxon>Vertebrata</taxon>
        <taxon>Euteleostomi</taxon>
        <taxon>Coelacanthiformes</taxon>
        <taxon>Coelacanthidae</taxon>
        <taxon>Latimeria</taxon>
    </lineage>
</organism>
<dbReference type="Bgee" id="ENSLACG00000002916">
    <property type="expression patterns" value="Expressed in pectoral fin and 4 other cell types or tissues"/>
</dbReference>
<dbReference type="InterPro" id="IPR049787">
    <property type="entry name" value="SARAH_RASSF6"/>
</dbReference>
<dbReference type="Pfam" id="PF00788">
    <property type="entry name" value="RA"/>
    <property type="match status" value="1"/>
</dbReference>
<keyword evidence="5" id="KW-1185">Reference proteome</keyword>
<dbReference type="CDD" id="cd17223">
    <property type="entry name" value="RA_RASSF6"/>
    <property type="match status" value="1"/>
</dbReference>
<evidence type="ECO:0000259" key="2">
    <source>
        <dbReference type="PROSITE" id="PS50200"/>
    </source>
</evidence>
<dbReference type="EMBL" id="AFYH01230413">
    <property type="status" value="NOT_ANNOTATED_CDS"/>
    <property type="molecule type" value="Genomic_DNA"/>
</dbReference>
<dbReference type="PANTHER" id="PTHR22738:SF3">
    <property type="entry name" value="RAS ASSOCIATION DOMAIN-CONTAINING PROTEIN 6"/>
    <property type="match status" value="1"/>
</dbReference>
<dbReference type="InterPro" id="IPR029071">
    <property type="entry name" value="Ubiquitin-like_domsf"/>
</dbReference>